<dbReference type="Pfam" id="PF07664">
    <property type="entry name" value="FeoB_C"/>
    <property type="match status" value="1"/>
</dbReference>
<dbReference type="PROSITE" id="PS51711">
    <property type="entry name" value="G_FEOB"/>
    <property type="match status" value="1"/>
</dbReference>
<organism evidence="18 19">
    <name type="scientific">Dehalogenimonas etheniformans</name>
    <dbReference type="NCBI Taxonomy" id="1536648"/>
    <lineage>
        <taxon>Bacteria</taxon>
        <taxon>Bacillati</taxon>
        <taxon>Chloroflexota</taxon>
        <taxon>Dehalococcoidia</taxon>
        <taxon>Dehalococcoidales</taxon>
        <taxon>Dehalococcoidaceae</taxon>
        <taxon>Dehalogenimonas</taxon>
    </lineage>
</organism>
<feature type="transmembrane region" description="Helical" evidence="17">
    <location>
        <begin position="549"/>
        <end position="572"/>
    </location>
</feature>
<evidence type="ECO:0000256" key="16">
    <source>
        <dbReference type="PIRSR" id="PIRSR603373-2"/>
    </source>
</evidence>
<comment type="subcellular location">
    <subcellularLocation>
        <location evidence="17">Cell inner membrane</location>
        <topology evidence="17">Multi-pass membrane protein</topology>
    </subcellularLocation>
    <subcellularLocation>
        <location evidence="2">Cell membrane</location>
        <topology evidence="2">Multi-pass membrane protein</topology>
    </subcellularLocation>
</comment>
<dbReference type="InterPro" id="IPR006073">
    <property type="entry name" value="GTP-bd"/>
</dbReference>
<dbReference type="InterPro" id="IPR003373">
    <property type="entry name" value="Fe2_transport_prot-B"/>
</dbReference>
<evidence type="ECO:0000256" key="11">
    <source>
        <dbReference type="ARBA" id="ARBA00023134"/>
    </source>
</evidence>
<evidence type="ECO:0000256" key="17">
    <source>
        <dbReference type="RuleBase" id="RU362098"/>
    </source>
</evidence>
<feature type="binding site" evidence="15">
    <location>
        <begin position="87"/>
        <end position="90"/>
    </location>
    <ligand>
        <name>GTP</name>
        <dbReference type="ChEBI" id="CHEBI:37565"/>
        <label>1</label>
    </ligand>
</feature>
<dbReference type="AlphaFoldDB" id="A0A2P5P6Y7"/>
<evidence type="ECO:0000256" key="10">
    <source>
        <dbReference type="ARBA" id="ARBA00023065"/>
    </source>
</evidence>
<keyword evidence="16" id="KW-0479">Metal-binding</keyword>
<feature type="binding site" evidence="15">
    <location>
        <begin position="41"/>
        <end position="48"/>
    </location>
    <ligand>
        <name>GTP</name>
        <dbReference type="ChEBI" id="CHEBI:37565"/>
        <label>1</label>
    </ligand>
</feature>
<comment type="similarity">
    <text evidence="17">Belongs to the TRAFAC class TrmE-Era-EngA-EngB-Septin-like GTPase superfamily. FeoB GTPase (TC 9.A.8) family.</text>
</comment>
<feature type="transmembrane region" description="Helical" evidence="17">
    <location>
        <begin position="378"/>
        <end position="402"/>
    </location>
</feature>
<comment type="function">
    <text evidence="1 17">Probable transporter of a GTP-driven Fe(2+) uptake system.</text>
</comment>
<keyword evidence="5 17" id="KW-0410">Iron transport</keyword>
<dbReference type="NCBIfam" id="TIGR00437">
    <property type="entry name" value="feoB"/>
    <property type="match status" value="1"/>
</dbReference>
<feature type="binding site" evidence="16">
    <location>
        <position position="56"/>
    </location>
    <ligand>
        <name>Mg(2+)</name>
        <dbReference type="ChEBI" id="CHEBI:18420"/>
        <label>2</label>
    </ligand>
</feature>
<feature type="binding site" evidence="15">
    <location>
        <begin position="66"/>
        <end position="70"/>
    </location>
    <ligand>
        <name>GTP</name>
        <dbReference type="ChEBI" id="CHEBI:37565"/>
        <label>1</label>
    </ligand>
</feature>
<evidence type="ECO:0000256" key="5">
    <source>
        <dbReference type="ARBA" id="ARBA00022496"/>
    </source>
</evidence>
<keyword evidence="16" id="KW-0460">Magnesium</keyword>
<dbReference type="Pfam" id="PF02421">
    <property type="entry name" value="FeoB_N"/>
    <property type="match status" value="1"/>
</dbReference>
<dbReference type="GO" id="GO:0005886">
    <property type="term" value="C:plasma membrane"/>
    <property type="evidence" value="ECO:0007669"/>
    <property type="project" value="UniProtKB-SubCell"/>
</dbReference>
<keyword evidence="4" id="KW-1003">Cell membrane</keyword>
<dbReference type="RefSeq" id="WP_102331079.1">
    <property type="nucleotide sequence ID" value="NZ_CP058566.2"/>
</dbReference>
<evidence type="ECO:0000313" key="19">
    <source>
        <dbReference type="Proteomes" id="UP000235653"/>
    </source>
</evidence>
<feature type="transmembrane region" description="Helical" evidence="17">
    <location>
        <begin position="460"/>
        <end position="483"/>
    </location>
</feature>
<dbReference type="PANTHER" id="PTHR43185">
    <property type="entry name" value="FERROUS IRON TRANSPORT PROTEIN B"/>
    <property type="match status" value="1"/>
</dbReference>
<proteinExistence type="inferred from homology"/>
<dbReference type="GO" id="GO:0046872">
    <property type="term" value="F:metal ion binding"/>
    <property type="evidence" value="ECO:0007669"/>
    <property type="project" value="UniProtKB-KW"/>
</dbReference>
<feature type="binding site" evidence="15">
    <location>
        <begin position="147"/>
        <end position="150"/>
    </location>
    <ligand>
        <name>GTP</name>
        <dbReference type="ChEBI" id="CHEBI:37565"/>
        <label>1</label>
    </ligand>
</feature>
<dbReference type="InterPro" id="IPR041069">
    <property type="entry name" value="FeoB_Cyto"/>
</dbReference>
<evidence type="ECO:0000256" key="1">
    <source>
        <dbReference type="ARBA" id="ARBA00003926"/>
    </source>
</evidence>
<evidence type="ECO:0000256" key="2">
    <source>
        <dbReference type="ARBA" id="ARBA00004651"/>
    </source>
</evidence>
<reference evidence="18 19" key="1">
    <citation type="journal article" date="2017" name="ISME J.">
        <title>Grape pomace compost harbors organohalide-respiring Dehalogenimonas species with novel reductive dehalogenase genes.</title>
        <authorList>
            <person name="Yang Y."/>
            <person name="Higgins S.A."/>
            <person name="Yan J."/>
            <person name="Simsir B."/>
            <person name="Chourey K."/>
            <person name="Iyer R."/>
            <person name="Hettich R.L."/>
            <person name="Baldwin B."/>
            <person name="Ogles D.M."/>
            <person name="Loffler F.E."/>
        </authorList>
    </citation>
    <scope>NUCLEOTIDE SEQUENCE [LARGE SCALE GENOMIC DNA]</scope>
    <source>
        <strain evidence="18 19">GP</strain>
    </source>
</reference>
<keyword evidence="9 17" id="KW-0408">Iron</keyword>
<keyword evidence="10" id="KW-0406">Ion transport</keyword>
<evidence type="ECO:0000256" key="15">
    <source>
        <dbReference type="PIRSR" id="PIRSR603373-1"/>
    </source>
</evidence>
<dbReference type="PRINTS" id="PR00326">
    <property type="entry name" value="GTP1OBG"/>
</dbReference>
<evidence type="ECO:0000313" key="18">
    <source>
        <dbReference type="EMBL" id="PPD58071.1"/>
    </source>
</evidence>
<keyword evidence="12 17" id="KW-0472">Membrane</keyword>
<feature type="transmembrane region" description="Helical" evidence="17">
    <location>
        <begin position="650"/>
        <end position="672"/>
    </location>
</feature>
<evidence type="ECO:0000256" key="4">
    <source>
        <dbReference type="ARBA" id="ARBA00022475"/>
    </source>
</evidence>
<feature type="transmembrane region" description="Helical" evidence="17">
    <location>
        <begin position="579"/>
        <end position="598"/>
    </location>
</feature>
<feature type="binding site" evidence="16">
    <location>
        <position position="55"/>
    </location>
    <ligand>
        <name>Mg(2+)</name>
        <dbReference type="ChEBI" id="CHEBI:18420"/>
        <label>2</label>
    </ligand>
</feature>
<evidence type="ECO:0000256" key="3">
    <source>
        <dbReference type="ARBA" id="ARBA00022448"/>
    </source>
</evidence>
<dbReference type="InterPro" id="IPR011640">
    <property type="entry name" value="Fe2_transport_prot_B_C"/>
</dbReference>
<dbReference type="Proteomes" id="UP000235653">
    <property type="component" value="Unassembled WGS sequence"/>
</dbReference>
<dbReference type="Pfam" id="PF07670">
    <property type="entry name" value="Gate"/>
    <property type="match status" value="2"/>
</dbReference>
<evidence type="ECO:0000256" key="12">
    <source>
        <dbReference type="ARBA" id="ARBA00023136"/>
    </source>
</evidence>
<feature type="transmembrane region" description="Helical" evidence="17">
    <location>
        <begin position="422"/>
        <end position="440"/>
    </location>
</feature>
<feature type="transmembrane region" description="Helical" evidence="17">
    <location>
        <begin position="490"/>
        <end position="512"/>
    </location>
</feature>
<protein>
    <recommendedName>
        <fullName evidence="13 14">Ferrous iron transport protein B</fullName>
    </recommendedName>
</protein>
<accession>A0A2P5P6Y7</accession>
<keyword evidence="11 15" id="KW-0342">GTP-binding</keyword>
<feature type="binding site" evidence="16">
    <location>
        <position position="53"/>
    </location>
    <ligand>
        <name>Mg(2+)</name>
        <dbReference type="ChEBI" id="CHEBI:18420"/>
        <label>2</label>
    </ligand>
</feature>
<comment type="caution">
    <text evidence="18">The sequence shown here is derived from an EMBL/GenBank/DDBJ whole genome shotgun (WGS) entry which is preliminary data.</text>
</comment>
<dbReference type="SUPFAM" id="SSF52540">
    <property type="entry name" value="P-loop containing nucleoside triphosphate hydrolases"/>
    <property type="match status" value="1"/>
</dbReference>
<evidence type="ECO:0000256" key="8">
    <source>
        <dbReference type="ARBA" id="ARBA00022989"/>
    </source>
</evidence>
<name>A0A2P5P6Y7_9CHLR</name>
<gene>
    <name evidence="18" type="primary">feoB</name>
    <name evidence="18" type="ORF">JP09_007245</name>
</gene>
<evidence type="ECO:0000256" key="14">
    <source>
        <dbReference type="NCBIfam" id="TIGR00437"/>
    </source>
</evidence>
<evidence type="ECO:0000256" key="9">
    <source>
        <dbReference type="ARBA" id="ARBA00023004"/>
    </source>
</evidence>
<dbReference type="Gene3D" id="3.40.50.300">
    <property type="entry name" value="P-loop containing nucleotide triphosphate hydrolases"/>
    <property type="match status" value="1"/>
</dbReference>
<keyword evidence="6 17" id="KW-0812">Transmembrane</keyword>
<dbReference type="InterPro" id="IPR011642">
    <property type="entry name" value="Gate_dom"/>
</dbReference>
<dbReference type="Pfam" id="PF17910">
    <property type="entry name" value="FeoB_Cyto"/>
    <property type="match status" value="1"/>
</dbReference>
<feature type="transmembrane region" description="Helical" evidence="17">
    <location>
        <begin position="618"/>
        <end position="638"/>
    </location>
</feature>
<keyword evidence="3 17" id="KW-0813">Transport</keyword>
<dbReference type="CDD" id="cd01879">
    <property type="entry name" value="FeoB"/>
    <property type="match status" value="1"/>
</dbReference>
<evidence type="ECO:0000256" key="13">
    <source>
        <dbReference type="ARBA" id="ARBA00031200"/>
    </source>
</evidence>
<keyword evidence="8 17" id="KW-1133">Transmembrane helix</keyword>
<evidence type="ECO:0000256" key="7">
    <source>
        <dbReference type="ARBA" id="ARBA00022741"/>
    </source>
</evidence>
<dbReference type="PANTHER" id="PTHR43185:SF1">
    <property type="entry name" value="FE(2+) TRANSPORTER FEOB"/>
    <property type="match status" value="1"/>
</dbReference>
<dbReference type="InterPro" id="IPR050860">
    <property type="entry name" value="FeoB_GTPase"/>
</dbReference>
<dbReference type="Gene3D" id="1.10.287.1770">
    <property type="match status" value="1"/>
</dbReference>
<dbReference type="GO" id="GO:0005525">
    <property type="term" value="F:GTP binding"/>
    <property type="evidence" value="ECO:0007669"/>
    <property type="project" value="UniProtKB-KW"/>
</dbReference>
<keyword evidence="7 15" id="KW-0547">Nucleotide-binding</keyword>
<evidence type="ECO:0000256" key="6">
    <source>
        <dbReference type="ARBA" id="ARBA00022692"/>
    </source>
</evidence>
<dbReference type="InterPro" id="IPR027417">
    <property type="entry name" value="P-loop_NTPase"/>
</dbReference>
<dbReference type="GO" id="GO:0015093">
    <property type="term" value="F:ferrous iron transmembrane transporter activity"/>
    <property type="evidence" value="ECO:0007669"/>
    <property type="project" value="UniProtKB-UniRule"/>
</dbReference>
<dbReference type="InterPro" id="IPR005225">
    <property type="entry name" value="Small_GTP-bd"/>
</dbReference>
<dbReference type="NCBIfam" id="TIGR00231">
    <property type="entry name" value="small_GTP"/>
    <property type="match status" value="1"/>
</dbReference>
<dbReference type="OrthoDB" id="9809127at2"/>
<feature type="transmembrane region" description="Helical" evidence="17">
    <location>
        <begin position="319"/>
        <end position="344"/>
    </location>
</feature>
<dbReference type="EMBL" id="JQAN02000010">
    <property type="protein sequence ID" value="PPD58071.1"/>
    <property type="molecule type" value="Genomic_DNA"/>
</dbReference>
<dbReference type="InterPro" id="IPR030389">
    <property type="entry name" value="G_FEOB_dom"/>
</dbReference>
<sequence>MARPDTVIDYPDNCAACHERRPKKITQRLASAQALKIALVGSPNVGKSSVFHALTGRRVIISNYPGTTVDIFRGNAVFDGHPVEVIDTPGMYSLHSITEEERVGRAILLKEKPDVVLHVLDAKNLERMLPMTFQLIEAGLPLIVVLNMVDEAEAHGIVIDIKQLSSALGVPVLTTAASLGRGVPELKQAILDYKSQGFFQPIVYDETIENAIDSLIPLVKDSPPAERISARSVALLLLRQDEQIRRLVAGEGKDLSTVDMIVEKTTLGLSQPPAYLLALALQREATKLTSSVMTHRETPGIRFNERLSRAMMHPLSGGIILAVVLFAMYYIVGIFGAGFLVGWLEKALFGQIINPFFQNTLSTLIPVKAISDLFVGQYGIITLGLTYAIAIILPIVTTFFLVFSMIEDSGYLPRLAMLIDRLFKFIGLNGRAVIPMVLGFGCDTMATIVTRTQETKRERIITTLLLALAIPCSAQLGVIFGILSVSTGMLITWLGIIALIFVLVGWLASRIIPGERACFYMEVPPLRLPRLSNVLQKTYARLEWYLLEVIPIFILASVVLWAGDLIGLLDLLIKGLRPVVEFAGIPAAASVAFVIGFFRRDFGAAGLYALATQGILTGNALLVSAVVMTLFVPCIAQFSVMIKERGLKTALAIAGFIFPFAFLVGFVLNHALNLLGINL</sequence>
<keyword evidence="19" id="KW-1185">Reference proteome</keyword>